<evidence type="ECO:0000313" key="1">
    <source>
        <dbReference type="EMBL" id="KAJ9557627.1"/>
    </source>
</evidence>
<proteinExistence type="predicted"/>
<name>A0AA38WEF3_9ASTR</name>
<dbReference type="AlphaFoldDB" id="A0AA38WEF3"/>
<accession>A0AA38WEF3</accession>
<evidence type="ECO:0000313" key="2">
    <source>
        <dbReference type="Proteomes" id="UP001172457"/>
    </source>
</evidence>
<reference evidence="1" key="1">
    <citation type="submission" date="2023-03" db="EMBL/GenBank/DDBJ databases">
        <title>Chromosome-scale reference genome and RAD-based genetic map of yellow starthistle (Centaurea solstitialis) reveal putative structural variation and QTLs associated with invader traits.</title>
        <authorList>
            <person name="Reatini B."/>
            <person name="Cang F.A."/>
            <person name="Jiang Q."/>
            <person name="Mckibben M.T.W."/>
            <person name="Barker M.S."/>
            <person name="Rieseberg L.H."/>
            <person name="Dlugosch K.M."/>
        </authorList>
    </citation>
    <scope>NUCLEOTIDE SEQUENCE</scope>
    <source>
        <strain evidence="1">CAN-66</strain>
        <tissue evidence="1">Leaf</tissue>
    </source>
</reference>
<gene>
    <name evidence="1" type="ORF">OSB04_012241</name>
</gene>
<comment type="caution">
    <text evidence="1">The sequence shown here is derived from an EMBL/GenBank/DDBJ whole genome shotgun (WGS) entry which is preliminary data.</text>
</comment>
<dbReference type="Proteomes" id="UP001172457">
    <property type="component" value="Chromosome 3"/>
</dbReference>
<organism evidence="1 2">
    <name type="scientific">Centaurea solstitialis</name>
    <name type="common">yellow star-thistle</name>
    <dbReference type="NCBI Taxonomy" id="347529"/>
    <lineage>
        <taxon>Eukaryota</taxon>
        <taxon>Viridiplantae</taxon>
        <taxon>Streptophyta</taxon>
        <taxon>Embryophyta</taxon>
        <taxon>Tracheophyta</taxon>
        <taxon>Spermatophyta</taxon>
        <taxon>Magnoliopsida</taxon>
        <taxon>eudicotyledons</taxon>
        <taxon>Gunneridae</taxon>
        <taxon>Pentapetalae</taxon>
        <taxon>asterids</taxon>
        <taxon>campanulids</taxon>
        <taxon>Asterales</taxon>
        <taxon>Asteraceae</taxon>
        <taxon>Carduoideae</taxon>
        <taxon>Cardueae</taxon>
        <taxon>Centaureinae</taxon>
        <taxon>Centaurea</taxon>
    </lineage>
</organism>
<keyword evidence="2" id="KW-1185">Reference proteome</keyword>
<sequence>MKRSKAVSKMSEKPPTSYLLLHNQMIRVGPTVNNACLSMDDNHINLMSNAHANKNKQIQIILTWAFDALLGYATLGHRPSSPVLGPGLQMIIGVKLPLRLTVFMLMIKNLYSAMWRSQATFYGTLGVIFSKVCHEIQLVRGKKVRTEACVNICTCTMRRDRERYNVNDFKTLVIVLKIFTTIEFRLKFYVSNPNFSNTKPDFELHSSDNNRLETKCLSDFKKKTIQNFALSVMSIQSFISTYHKNQNSVINNTKK</sequence>
<dbReference type="EMBL" id="JARYMX010000003">
    <property type="protein sequence ID" value="KAJ9557627.1"/>
    <property type="molecule type" value="Genomic_DNA"/>
</dbReference>
<protein>
    <submittedName>
        <fullName evidence="1">Uncharacterized protein</fullName>
    </submittedName>
</protein>